<evidence type="ECO:0000256" key="2">
    <source>
        <dbReference type="SAM" id="MobiDB-lite"/>
    </source>
</evidence>
<sequence>MDNRDGAETVPGGRKRRTTRRPRPGSGTSAPRSGSGTSAPRFAKPLTPASVLGWTALSAIAPGAAHLRAGRRRTGLILLGAYAVLLLAALAFGLTRNLENLAAFAGEGAQVSVIVGATILALAWFAVLVTSYVVLGPNKLNQQGQVLTGIVVGVLCVAVMSPFALTATTVMSARDAIDDIFPTQTDPDAPPPPKEGEDPWGGQDRVNFLLIGGDAAGNRTGVRTDSMNVASVDLKTGNTVLFSLPRNLQHVRFPPNSPLRKQFPNGYMAELPNGGLLNEVWQYANDHPELMGGHNKGPRALMDAIGYTLNLKIDYYMLMNMYGFADLVDAIGGLKIRVERDVKWGGHYGTAGTIKAGYRKLTGEQALWYGRSRVDSDDFSRMARQRCVIGAFAQQATPTKILTNFTKIAGAAKRLAQTNIPKHLVQPLVELAVKVKDARITSLQFVPPEFWSGSPDWVKIRRATKKALSDSERAARRAQTANVSASPSVTSSSAPTRASTPTQTPTRNSQKADAKSLDELCGL</sequence>
<evidence type="ECO:0000313" key="5">
    <source>
        <dbReference type="Proteomes" id="UP000312512"/>
    </source>
</evidence>
<comment type="caution">
    <text evidence="4">The sequence shown here is derived from an EMBL/GenBank/DDBJ whole genome shotgun (WGS) entry which is preliminary data.</text>
</comment>
<proteinExistence type="inferred from homology"/>
<keyword evidence="3" id="KW-0812">Transmembrane</keyword>
<feature type="compositionally biased region" description="Basic residues" evidence="2">
    <location>
        <begin position="13"/>
        <end position="23"/>
    </location>
</feature>
<dbReference type="Proteomes" id="UP000312512">
    <property type="component" value="Unassembled WGS sequence"/>
</dbReference>
<evidence type="ECO:0000256" key="1">
    <source>
        <dbReference type="ARBA" id="ARBA00006068"/>
    </source>
</evidence>
<keyword evidence="3" id="KW-1133">Transmembrane helix</keyword>
<dbReference type="InterPro" id="IPR050922">
    <property type="entry name" value="LytR/CpsA/Psr_CW_biosynth"/>
</dbReference>
<dbReference type="RefSeq" id="WP_139635167.1">
    <property type="nucleotide sequence ID" value="NZ_CP045572.1"/>
</dbReference>
<organism evidence="4 5">
    <name type="scientific">Nonomuraea phyllanthi</name>
    <dbReference type="NCBI Taxonomy" id="2219224"/>
    <lineage>
        <taxon>Bacteria</taxon>
        <taxon>Bacillati</taxon>
        <taxon>Actinomycetota</taxon>
        <taxon>Actinomycetes</taxon>
        <taxon>Streptosporangiales</taxon>
        <taxon>Streptosporangiaceae</taxon>
        <taxon>Nonomuraea</taxon>
    </lineage>
</organism>
<feature type="compositionally biased region" description="Low complexity" evidence="2">
    <location>
        <begin position="480"/>
        <end position="506"/>
    </location>
</feature>
<feature type="transmembrane region" description="Helical" evidence="3">
    <location>
        <begin position="146"/>
        <end position="165"/>
    </location>
</feature>
<dbReference type="Pfam" id="PF03816">
    <property type="entry name" value="LytR_cpsA_psr"/>
    <property type="match status" value="1"/>
</dbReference>
<reference evidence="4 5" key="1">
    <citation type="submission" date="2019-10" db="EMBL/GenBank/DDBJ databases">
        <title>Nonomuraea sp. nov., isolated from Phyllanthus amarus.</title>
        <authorList>
            <person name="Klykleung N."/>
            <person name="Tanasupawat S."/>
        </authorList>
    </citation>
    <scope>NUCLEOTIDE SEQUENCE [LARGE SCALE GENOMIC DNA]</scope>
    <source>
        <strain evidence="4 5">PA1-10</strain>
    </source>
</reference>
<feature type="region of interest" description="Disordered" evidence="2">
    <location>
        <begin position="1"/>
        <end position="41"/>
    </location>
</feature>
<comment type="similarity">
    <text evidence="1">Belongs to the LytR/CpsA/Psr (LCP) family.</text>
</comment>
<dbReference type="Gene3D" id="3.40.630.190">
    <property type="entry name" value="LCP protein"/>
    <property type="match status" value="1"/>
</dbReference>
<feature type="region of interest" description="Disordered" evidence="2">
    <location>
        <begin position="181"/>
        <end position="201"/>
    </location>
</feature>
<dbReference type="InterPro" id="IPR004474">
    <property type="entry name" value="LytR_CpsA_psr"/>
</dbReference>
<name>A0A5C4VQG7_9ACTN</name>
<dbReference type="PANTHER" id="PTHR33392">
    <property type="entry name" value="POLYISOPRENYL-TEICHOIC ACID--PEPTIDOGLYCAN TEICHOIC ACID TRANSFERASE TAGU"/>
    <property type="match status" value="1"/>
</dbReference>
<gene>
    <name evidence="4" type="ORF">FH608_037600</name>
</gene>
<dbReference type="NCBIfam" id="TIGR00350">
    <property type="entry name" value="lytR_cpsA_psr"/>
    <property type="match status" value="1"/>
</dbReference>
<feature type="transmembrane region" description="Helical" evidence="3">
    <location>
        <begin position="76"/>
        <end position="94"/>
    </location>
</feature>
<dbReference type="EMBL" id="VDLX02000018">
    <property type="protein sequence ID" value="KAB8189734.1"/>
    <property type="molecule type" value="Genomic_DNA"/>
</dbReference>
<dbReference type="PANTHER" id="PTHR33392:SF6">
    <property type="entry name" value="POLYISOPRENYL-TEICHOIC ACID--PEPTIDOGLYCAN TEICHOIC ACID TRANSFERASE TAGU"/>
    <property type="match status" value="1"/>
</dbReference>
<feature type="compositionally biased region" description="Basic and acidic residues" evidence="2">
    <location>
        <begin position="510"/>
        <end position="523"/>
    </location>
</feature>
<keyword evidence="5" id="KW-1185">Reference proteome</keyword>
<dbReference type="OrthoDB" id="3573673at2"/>
<protein>
    <submittedName>
        <fullName evidence="4">LytR family transcriptional regulator</fullName>
    </submittedName>
</protein>
<evidence type="ECO:0000313" key="4">
    <source>
        <dbReference type="EMBL" id="KAB8189734.1"/>
    </source>
</evidence>
<dbReference type="AlphaFoldDB" id="A0A5C4VQG7"/>
<feature type="region of interest" description="Disordered" evidence="2">
    <location>
        <begin position="469"/>
        <end position="523"/>
    </location>
</feature>
<accession>A0A5C4VQG7</accession>
<evidence type="ECO:0000256" key="3">
    <source>
        <dbReference type="SAM" id="Phobius"/>
    </source>
</evidence>
<accession>A0A5P9YPV7</accession>
<feature type="transmembrane region" description="Helical" evidence="3">
    <location>
        <begin position="114"/>
        <end position="134"/>
    </location>
</feature>
<keyword evidence="3" id="KW-0472">Membrane</keyword>